<reference evidence="1" key="1">
    <citation type="submission" date="2019-10" db="EMBL/GenBank/DDBJ databases">
        <authorList>
            <consortium name="DOE Joint Genome Institute"/>
            <person name="Kuo A."/>
            <person name="Miyauchi S."/>
            <person name="Kiss E."/>
            <person name="Drula E."/>
            <person name="Kohler A."/>
            <person name="Sanchez-Garcia M."/>
            <person name="Andreopoulos B."/>
            <person name="Barry K.W."/>
            <person name="Bonito G."/>
            <person name="Buee M."/>
            <person name="Carver A."/>
            <person name="Chen C."/>
            <person name="Cichocki N."/>
            <person name="Clum A."/>
            <person name="Culley D."/>
            <person name="Crous P.W."/>
            <person name="Fauchery L."/>
            <person name="Girlanda M."/>
            <person name="Hayes R."/>
            <person name="Keri Z."/>
            <person name="Labutti K."/>
            <person name="Lipzen A."/>
            <person name="Lombard V."/>
            <person name="Magnuson J."/>
            <person name="Maillard F."/>
            <person name="Morin E."/>
            <person name="Murat C."/>
            <person name="Nolan M."/>
            <person name="Ohm R."/>
            <person name="Pangilinan J."/>
            <person name="Pereira M."/>
            <person name="Perotto S."/>
            <person name="Peter M."/>
            <person name="Riley R."/>
            <person name="Sitrit Y."/>
            <person name="Stielow B."/>
            <person name="Szollosi G."/>
            <person name="Zifcakova L."/>
            <person name="Stursova M."/>
            <person name="Spatafora J.W."/>
            <person name="Tedersoo L."/>
            <person name="Vaario L.-M."/>
            <person name="Yamada A."/>
            <person name="Yan M."/>
            <person name="Wang P."/>
            <person name="Xu J."/>
            <person name="Bruns T."/>
            <person name="Baldrian P."/>
            <person name="Vilgalys R."/>
            <person name="Henrissat B."/>
            <person name="Grigoriev I.V."/>
            <person name="Hibbett D."/>
            <person name="Nagy L.G."/>
            <person name="Martin F.M."/>
        </authorList>
    </citation>
    <scope>NUCLEOTIDE SEQUENCE</scope>
    <source>
        <strain evidence="1">P2</strain>
    </source>
</reference>
<comment type="caution">
    <text evidence="1">The sequence shown here is derived from an EMBL/GenBank/DDBJ whole genome shotgun (WGS) entry which is preliminary data.</text>
</comment>
<gene>
    <name evidence="1" type="ORF">BDM02DRAFT_3124820</name>
</gene>
<reference evidence="1" key="2">
    <citation type="journal article" date="2020" name="Nat. Commun.">
        <title>Large-scale genome sequencing of mycorrhizal fungi provides insights into the early evolution of symbiotic traits.</title>
        <authorList>
            <person name="Miyauchi S."/>
            <person name="Kiss E."/>
            <person name="Kuo A."/>
            <person name="Drula E."/>
            <person name="Kohler A."/>
            <person name="Sanchez-Garcia M."/>
            <person name="Morin E."/>
            <person name="Andreopoulos B."/>
            <person name="Barry K.W."/>
            <person name="Bonito G."/>
            <person name="Buee M."/>
            <person name="Carver A."/>
            <person name="Chen C."/>
            <person name="Cichocki N."/>
            <person name="Clum A."/>
            <person name="Culley D."/>
            <person name="Crous P.W."/>
            <person name="Fauchery L."/>
            <person name="Girlanda M."/>
            <person name="Hayes R.D."/>
            <person name="Keri Z."/>
            <person name="LaButti K."/>
            <person name="Lipzen A."/>
            <person name="Lombard V."/>
            <person name="Magnuson J."/>
            <person name="Maillard F."/>
            <person name="Murat C."/>
            <person name="Nolan M."/>
            <person name="Ohm R.A."/>
            <person name="Pangilinan J."/>
            <person name="Pereira M.F."/>
            <person name="Perotto S."/>
            <person name="Peter M."/>
            <person name="Pfister S."/>
            <person name="Riley R."/>
            <person name="Sitrit Y."/>
            <person name="Stielow J.B."/>
            <person name="Szollosi G."/>
            <person name="Zifcakova L."/>
            <person name="Stursova M."/>
            <person name="Spatafora J.W."/>
            <person name="Tedersoo L."/>
            <person name="Vaario L.M."/>
            <person name="Yamada A."/>
            <person name="Yan M."/>
            <person name="Wang P."/>
            <person name="Xu J."/>
            <person name="Bruns T."/>
            <person name="Baldrian P."/>
            <person name="Vilgalys R."/>
            <person name="Dunand C."/>
            <person name="Henrissat B."/>
            <person name="Grigoriev I.V."/>
            <person name="Hibbett D."/>
            <person name="Nagy L.G."/>
            <person name="Martin F.M."/>
        </authorList>
    </citation>
    <scope>NUCLEOTIDE SEQUENCE</scope>
    <source>
        <strain evidence="1">P2</strain>
    </source>
</reference>
<keyword evidence="2" id="KW-1185">Reference proteome</keyword>
<name>A0ACB6YZ29_THEGA</name>
<sequence length="96" mass="11202">MTTRSPTRPQSVHGSHICVCGDYRGREILEVWCWPSIRKHAGKKRRREVNVIVKFKLSISVHSTSVLIQIVLVFARIFRDVDSPYDTRRKCFYALV</sequence>
<dbReference type="EMBL" id="MU118661">
    <property type="protein sequence ID" value="KAF9642136.1"/>
    <property type="molecule type" value="Genomic_DNA"/>
</dbReference>
<evidence type="ECO:0000313" key="2">
    <source>
        <dbReference type="Proteomes" id="UP000886501"/>
    </source>
</evidence>
<dbReference type="Proteomes" id="UP000886501">
    <property type="component" value="Unassembled WGS sequence"/>
</dbReference>
<proteinExistence type="predicted"/>
<evidence type="ECO:0000313" key="1">
    <source>
        <dbReference type="EMBL" id="KAF9642136.1"/>
    </source>
</evidence>
<organism evidence="1 2">
    <name type="scientific">Thelephora ganbajun</name>
    <name type="common">Ganba fungus</name>
    <dbReference type="NCBI Taxonomy" id="370292"/>
    <lineage>
        <taxon>Eukaryota</taxon>
        <taxon>Fungi</taxon>
        <taxon>Dikarya</taxon>
        <taxon>Basidiomycota</taxon>
        <taxon>Agaricomycotina</taxon>
        <taxon>Agaricomycetes</taxon>
        <taxon>Thelephorales</taxon>
        <taxon>Thelephoraceae</taxon>
        <taxon>Thelephora</taxon>
    </lineage>
</organism>
<protein>
    <submittedName>
        <fullName evidence="1">Uncharacterized protein</fullName>
    </submittedName>
</protein>
<accession>A0ACB6YZ29</accession>